<dbReference type="AlphaFoldDB" id="A0A1I4NBQ8"/>
<organism evidence="1 2">
    <name type="scientific">Shimia aestuarii</name>
    <dbReference type="NCBI Taxonomy" id="254406"/>
    <lineage>
        <taxon>Bacteria</taxon>
        <taxon>Pseudomonadati</taxon>
        <taxon>Pseudomonadota</taxon>
        <taxon>Alphaproteobacteria</taxon>
        <taxon>Rhodobacterales</taxon>
        <taxon>Roseobacteraceae</taxon>
    </lineage>
</organism>
<name>A0A1I4NBQ8_9RHOB</name>
<dbReference type="InterPro" id="IPR054197">
    <property type="entry name" value="DUF6902"/>
</dbReference>
<dbReference type="OrthoDB" id="7810029at2"/>
<protein>
    <submittedName>
        <fullName evidence="1">Uncharacterized protein</fullName>
    </submittedName>
</protein>
<evidence type="ECO:0000313" key="1">
    <source>
        <dbReference type="EMBL" id="SFM12964.1"/>
    </source>
</evidence>
<dbReference type="Proteomes" id="UP000199144">
    <property type="component" value="Unassembled WGS sequence"/>
</dbReference>
<dbReference type="STRING" id="254406.SAMN04488042_104102"/>
<sequence>MSNVVQLIVPSQRQTPAERHGALMQSFARHRRFGDDVFWLKENAELLNILECTGAAVDAPALDAYQGFYENVEKRLQFFPQYYRFLLSICLDLEDLGMPGDKGAQLCEWVSDQGFAQAELSDLQRMEARRLMLRRGTDPLPEDATLEARMRGFMARSATFSMPNKKAAYELTHAVFYLSEYGRKDPQLNADVAKSLEFTGVLALLEQNADLLAEVCVAMRFGGIAVPELWQNWLVRHTALFAVETGDHVVQQDDYHEFLVCNWMLAATEKAPFQREFLAERTGFFRPDNAGGALRELSECMYRLDEDRSSDWDAMRPVVLESLSPDAQVVVACAESSSDVFDEFFQGFARANTMVEYAG</sequence>
<gene>
    <name evidence="1" type="ORF">SAMN04488042_104102</name>
</gene>
<evidence type="ECO:0000313" key="2">
    <source>
        <dbReference type="Proteomes" id="UP000199144"/>
    </source>
</evidence>
<dbReference type="EMBL" id="FOTQ01000004">
    <property type="protein sequence ID" value="SFM12964.1"/>
    <property type="molecule type" value="Genomic_DNA"/>
</dbReference>
<dbReference type="RefSeq" id="WP_093093994.1">
    <property type="nucleotide sequence ID" value="NZ_FOTQ01000004.1"/>
</dbReference>
<reference evidence="1 2" key="1">
    <citation type="submission" date="2016-10" db="EMBL/GenBank/DDBJ databases">
        <authorList>
            <person name="de Groot N.N."/>
        </authorList>
    </citation>
    <scope>NUCLEOTIDE SEQUENCE [LARGE SCALE GENOMIC DNA]</scope>
    <source>
        <strain evidence="1 2">DSM 15283</strain>
    </source>
</reference>
<keyword evidence="2" id="KW-1185">Reference proteome</keyword>
<accession>A0A1I4NBQ8</accession>
<dbReference type="Pfam" id="PF21843">
    <property type="entry name" value="DUF6902"/>
    <property type="match status" value="1"/>
</dbReference>
<proteinExistence type="predicted"/>